<evidence type="ECO:0000256" key="1">
    <source>
        <dbReference type="SAM" id="MobiDB-lite"/>
    </source>
</evidence>
<feature type="region of interest" description="Disordered" evidence="1">
    <location>
        <begin position="106"/>
        <end position="129"/>
    </location>
</feature>
<dbReference type="Proteomes" id="UP000762676">
    <property type="component" value="Unassembled WGS sequence"/>
</dbReference>
<protein>
    <submittedName>
        <fullName evidence="2">Uncharacterized protein</fullName>
    </submittedName>
</protein>
<organism evidence="2 3">
    <name type="scientific">Elysia marginata</name>
    <dbReference type="NCBI Taxonomy" id="1093978"/>
    <lineage>
        <taxon>Eukaryota</taxon>
        <taxon>Metazoa</taxon>
        <taxon>Spiralia</taxon>
        <taxon>Lophotrochozoa</taxon>
        <taxon>Mollusca</taxon>
        <taxon>Gastropoda</taxon>
        <taxon>Heterobranchia</taxon>
        <taxon>Euthyneura</taxon>
        <taxon>Panpulmonata</taxon>
        <taxon>Sacoglossa</taxon>
        <taxon>Placobranchoidea</taxon>
        <taxon>Plakobranchidae</taxon>
        <taxon>Elysia</taxon>
    </lineage>
</organism>
<reference evidence="2 3" key="1">
    <citation type="journal article" date="2021" name="Elife">
        <title>Chloroplast acquisition without the gene transfer in kleptoplastic sea slugs, Plakobranchus ocellatus.</title>
        <authorList>
            <person name="Maeda T."/>
            <person name="Takahashi S."/>
            <person name="Yoshida T."/>
            <person name="Shimamura S."/>
            <person name="Takaki Y."/>
            <person name="Nagai Y."/>
            <person name="Toyoda A."/>
            <person name="Suzuki Y."/>
            <person name="Arimoto A."/>
            <person name="Ishii H."/>
            <person name="Satoh N."/>
            <person name="Nishiyama T."/>
            <person name="Hasebe M."/>
            <person name="Maruyama T."/>
            <person name="Minagawa J."/>
            <person name="Obokata J."/>
            <person name="Shigenobu S."/>
        </authorList>
    </citation>
    <scope>NUCLEOTIDE SEQUENCE [LARGE SCALE GENOMIC DNA]</scope>
</reference>
<gene>
    <name evidence="2" type="ORF">ElyMa_003410100</name>
</gene>
<keyword evidence="3" id="KW-1185">Reference proteome</keyword>
<evidence type="ECO:0000313" key="2">
    <source>
        <dbReference type="EMBL" id="GFS24227.1"/>
    </source>
</evidence>
<proteinExistence type="predicted"/>
<evidence type="ECO:0000313" key="3">
    <source>
        <dbReference type="Proteomes" id="UP000762676"/>
    </source>
</evidence>
<name>A0AAV4JN51_9GAST</name>
<comment type="caution">
    <text evidence="2">The sequence shown here is derived from an EMBL/GenBank/DDBJ whole genome shotgun (WGS) entry which is preliminary data.</text>
</comment>
<dbReference type="AlphaFoldDB" id="A0AAV4JN51"/>
<accession>A0AAV4JN51</accession>
<sequence>MGHLHDKRQKVSAQIYTVTNSVKLVETNASVCKENVKKCETALDQWALTAKEEDKKLGGLTSGISLLSGLTQNLVSRFNTSSNSNADDKFSDPFHNGREEWKLVSRGTASTISSIHARHGNSSGGRGRL</sequence>
<dbReference type="EMBL" id="BMAT01007016">
    <property type="protein sequence ID" value="GFS24227.1"/>
    <property type="molecule type" value="Genomic_DNA"/>
</dbReference>